<dbReference type="GO" id="GO:0009507">
    <property type="term" value="C:chloroplast"/>
    <property type="evidence" value="ECO:0007669"/>
    <property type="project" value="EnsemblPlants"/>
</dbReference>
<dbReference type="Proteomes" id="UP000004995">
    <property type="component" value="Unassembled WGS sequence"/>
</dbReference>
<accession>K3XMX8</accession>
<evidence type="ECO:0000256" key="1">
    <source>
        <dbReference type="SAM" id="MobiDB-lite"/>
    </source>
</evidence>
<organism evidence="3 4">
    <name type="scientific">Setaria italica</name>
    <name type="common">Foxtail millet</name>
    <name type="synonym">Panicum italicum</name>
    <dbReference type="NCBI Taxonomy" id="4555"/>
    <lineage>
        <taxon>Eukaryota</taxon>
        <taxon>Viridiplantae</taxon>
        <taxon>Streptophyta</taxon>
        <taxon>Embryophyta</taxon>
        <taxon>Tracheophyta</taxon>
        <taxon>Spermatophyta</taxon>
        <taxon>Magnoliopsida</taxon>
        <taxon>Liliopsida</taxon>
        <taxon>Poales</taxon>
        <taxon>Poaceae</taxon>
        <taxon>PACMAD clade</taxon>
        <taxon>Panicoideae</taxon>
        <taxon>Panicodae</taxon>
        <taxon>Paniceae</taxon>
        <taxon>Cenchrinae</taxon>
        <taxon>Setaria</taxon>
    </lineage>
</organism>
<sequence length="146" mass="16316">METAAATVARPPECGSTGGLLSGRRRSLLPHRRSGAVSFSTASLKRPPRIQHHGSQVCVARRRRADIQSDTYVLIEPGMEEEFVSREELEARLKGWLEKWPRDALPPDLAKFNTVDDAVSYLVRAVCVLEIDGEVGSVQWYQVELE</sequence>
<dbReference type="PANTHER" id="PTHR36803:SF1">
    <property type="entry name" value="PROTEIN CHLORORESPIRATORY REDUCTION 7, CHLOROPLASTIC"/>
    <property type="match status" value="1"/>
</dbReference>
<dbReference type="EnsemblPlants" id="KQL07097">
    <property type="protein sequence ID" value="KQL07097"/>
    <property type="gene ID" value="SETIT_003251mg"/>
</dbReference>
<dbReference type="EMBL" id="CM003532">
    <property type="protein sequence ID" value="RCV27480.1"/>
    <property type="molecule type" value="Genomic_DNA"/>
</dbReference>
<dbReference type="InterPro" id="IPR021954">
    <property type="entry name" value="CRR7"/>
</dbReference>
<dbReference type="PANTHER" id="PTHR36803">
    <property type="entry name" value="PROTEIN CHLORORESPIRATORY REDUCTION 7, CHLOROPLASTIC"/>
    <property type="match status" value="1"/>
</dbReference>
<dbReference type="STRING" id="4555.K3XMX8"/>
<reference evidence="2" key="2">
    <citation type="submission" date="2015-07" db="EMBL/GenBank/DDBJ databases">
        <authorList>
            <person name="Noorani M."/>
        </authorList>
    </citation>
    <scope>NUCLEOTIDE SEQUENCE</scope>
    <source>
        <strain evidence="2">Yugu1</strain>
    </source>
</reference>
<dbReference type="OMA" id="VARPPEC"/>
<dbReference type="GO" id="GO:0016020">
    <property type="term" value="C:membrane"/>
    <property type="evidence" value="ECO:0007669"/>
    <property type="project" value="EnsemblPlants"/>
</dbReference>
<dbReference type="FunCoup" id="K3XMX8">
    <property type="interactions" value="144"/>
</dbReference>
<dbReference type="EMBL" id="AGNK02003319">
    <property type="status" value="NOT_ANNOTATED_CDS"/>
    <property type="molecule type" value="Genomic_DNA"/>
</dbReference>
<reference evidence="2 4" key="1">
    <citation type="journal article" date="2012" name="Nat. Biotechnol.">
        <title>Reference genome sequence of the model plant Setaria.</title>
        <authorList>
            <person name="Bennetzen J.L."/>
            <person name="Schmutz J."/>
            <person name="Wang H."/>
            <person name="Percifield R."/>
            <person name="Hawkins J."/>
            <person name="Pontaroli A.C."/>
            <person name="Estep M."/>
            <person name="Feng L."/>
            <person name="Vaughn J.N."/>
            <person name="Grimwood J."/>
            <person name="Jenkins J."/>
            <person name="Barry K."/>
            <person name="Lindquist E."/>
            <person name="Hellsten U."/>
            <person name="Deshpande S."/>
            <person name="Wang X."/>
            <person name="Wu X."/>
            <person name="Mitros T."/>
            <person name="Triplett J."/>
            <person name="Yang X."/>
            <person name="Ye C.Y."/>
            <person name="Mauro-Herrera M."/>
            <person name="Wang L."/>
            <person name="Li P."/>
            <person name="Sharma M."/>
            <person name="Sharma R."/>
            <person name="Ronald P.C."/>
            <person name="Panaud O."/>
            <person name="Kellogg E.A."/>
            <person name="Brutnell T.P."/>
            <person name="Doust A.N."/>
            <person name="Tuskan G.A."/>
            <person name="Rokhsar D."/>
            <person name="Devos K.M."/>
        </authorList>
    </citation>
    <scope>NUCLEOTIDE SEQUENCE [LARGE SCALE GENOMIC DNA]</scope>
    <source>
        <strain evidence="4">cv. Yugu1</strain>
        <strain evidence="2">Yugu1</strain>
    </source>
</reference>
<dbReference type="OrthoDB" id="1879114at2759"/>
<evidence type="ECO:0000313" key="3">
    <source>
        <dbReference type="EnsemblPlants" id="KQL07097"/>
    </source>
</evidence>
<evidence type="ECO:0000313" key="2">
    <source>
        <dbReference type="EMBL" id="RCV27480.1"/>
    </source>
</evidence>
<evidence type="ECO:0000313" key="4">
    <source>
        <dbReference type="Proteomes" id="UP000004995"/>
    </source>
</evidence>
<name>K3XMX8_SETIT</name>
<dbReference type="HOGENOM" id="CLU_135253_0_0_1"/>
<dbReference type="RefSeq" id="XP_004970060.1">
    <property type="nucleotide sequence ID" value="XM_004970003.3"/>
</dbReference>
<dbReference type="Gramene" id="KQL07097">
    <property type="protein sequence ID" value="KQL07097"/>
    <property type="gene ID" value="SETIT_003251mg"/>
</dbReference>
<reference evidence="3" key="3">
    <citation type="submission" date="2018-08" db="UniProtKB">
        <authorList>
            <consortium name="EnsemblPlants"/>
        </authorList>
    </citation>
    <scope>IDENTIFICATION</scope>
    <source>
        <strain evidence="3">Yugu1</strain>
    </source>
</reference>
<dbReference type="eggNOG" id="ENOG502S4HW">
    <property type="taxonomic scope" value="Eukaryota"/>
</dbReference>
<evidence type="ECO:0008006" key="5">
    <source>
        <dbReference type="Google" id="ProtNLM"/>
    </source>
</evidence>
<dbReference type="Pfam" id="PF12095">
    <property type="entry name" value="CRR7"/>
    <property type="match status" value="1"/>
</dbReference>
<dbReference type="KEGG" id="sita:101779891"/>
<gene>
    <name evidence="3" type="primary">LOC101779891</name>
    <name evidence="2" type="ORF">SETIT_5G327900v2</name>
</gene>
<keyword evidence="4" id="KW-1185">Reference proteome</keyword>
<dbReference type="AlphaFoldDB" id="K3XMX8"/>
<dbReference type="FunFam" id="3.90.940.40:FF:000001">
    <property type="entry name" value="Protein CHLORORESPIRATORY REDUCTION 7 chloroplastic"/>
    <property type="match status" value="1"/>
</dbReference>
<protein>
    <recommendedName>
        <fullName evidence="5">Chlororespiratory reduction 7</fullName>
    </recommendedName>
</protein>
<dbReference type="GeneID" id="101779891"/>
<dbReference type="InterPro" id="IPR038150">
    <property type="entry name" value="CRR7-like_sf"/>
</dbReference>
<proteinExistence type="predicted"/>
<feature type="region of interest" description="Disordered" evidence="1">
    <location>
        <begin position="1"/>
        <end position="23"/>
    </location>
</feature>
<dbReference type="Gene3D" id="3.90.940.40">
    <property type="entry name" value="Protein CHLORORESPIRATORY REDUCTION 7"/>
    <property type="match status" value="1"/>
</dbReference>